<organism evidence="1 2">
    <name type="scientific">Olivibacter oleidegradans</name>
    <dbReference type="NCBI Taxonomy" id="760123"/>
    <lineage>
        <taxon>Bacteria</taxon>
        <taxon>Pseudomonadati</taxon>
        <taxon>Bacteroidota</taxon>
        <taxon>Sphingobacteriia</taxon>
        <taxon>Sphingobacteriales</taxon>
        <taxon>Sphingobacteriaceae</taxon>
        <taxon>Olivibacter</taxon>
    </lineage>
</organism>
<accession>A0ABV6HII4</accession>
<sequence length="84" mass="9378">MDSTAKFNGHAKSVRIKTIEGHLTVTEIRAIKAMLSEQVLRAKVSRKTYSITEKNGLYSVLIQEADQSLVYGKIAAHRATFSIR</sequence>
<dbReference type="EMBL" id="JBHLWO010000002">
    <property type="protein sequence ID" value="MFC0318694.1"/>
    <property type="molecule type" value="Genomic_DNA"/>
</dbReference>
<evidence type="ECO:0000313" key="1">
    <source>
        <dbReference type="EMBL" id="MFC0318694.1"/>
    </source>
</evidence>
<evidence type="ECO:0000313" key="2">
    <source>
        <dbReference type="Proteomes" id="UP001589774"/>
    </source>
</evidence>
<dbReference type="Proteomes" id="UP001589774">
    <property type="component" value="Unassembled WGS sequence"/>
</dbReference>
<gene>
    <name evidence="1" type="ORF">ACFFI0_10255</name>
</gene>
<dbReference type="RefSeq" id="WP_130857248.1">
    <property type="nucleotide sequence ID" value="NZ_JBHLWO010000002.1"/>
</dbReference>
<name>A0ABV6HII4_9SPHI</name>
<keyword evidence="2" id="KW-1185">Reference proteome</keyword>
<protein>
    <submittedName>
        <fullName evidence="1">Uncharacterized protein</fullName>
    </submittedName>
</protein>
<comment type="caution">
    <text evidence="1">The sequence shown here is derived from an EMBL/GenBank/DDBJ whole genome shotgun (WGS) entry which is preliminary data.</text>
</comment>
<reference evidence="1 2" key="1">
    <citation type="submission" date="2024-09" db="EMBL/GenBank/DDBJ databases">
        <authorList>
            <person name="Sun Q."/>
            <person name="Mori K."/>
        </authorList>
    </citation>
    <scope>NUCLEOTIDE SEQUENCE [LARGE SCALE GENOMIC DNA]</scope>
    <source>
        <strain evidence="1 2">CCM 7765</strain>
    </source>
</reference>
<proteinExistence type="predicted"/>